<evidence type="ECO:0000313" key="1">
    <source>
        <dbReference type="EMBL" id="TFK20394.1"/>
    </source>
</evidence>
<dbReference type="CDD" id="cd09917">
    <property type="entry name" value="F-box_SF"/>
    <property type="match status" value="1"/>
</dbReference>
<gene>
    <name evidence="1" type="ORF">FA15DRAFT_708151</name>
</gene>
<dbReference type="OrthoDB" id="2745898at2759"/>
<name>A0A5C3KJS7_COPMA</name>
<keyword evidence="2" id="KW-1185">Reference proteome</keyword>
<dbReference type="Proteomes" id="UP000307440">
    <property type="component" value="Unassembled WGS sequence"/>
</dbReference>
<protein>
    <recommendedName>
        <fullName evidence="3">F-box domain-containing protein</fullName>
    </recommendedName>
</protein>
<accession>A0A5C3KJS7</accession>
<dbReference type="EMBL" id="ML210302">
    <property type="protein sequence ID" value="TFK20394.1"/>
    <property type="molecule type" value="Genomic_DNA"/>
</dbReference>
<reference evidence="1 2" key="1">
    <citation type="journal article" date="2019" name="Nat. Ecol. Evol.">
        <title>Megaphylogeny resolves global patterns of mushroom evolution.</title>
        <authorList>
            <person name="Varga T."/>
            <person name="Krizsan K."/>
            <person name="Foldi C."/>
            <person name="Dima B."/>
            <person name="Sanchez-Garcia M."/>
            <person name="Sanchez-Ramirez S."/>
            <person name="Szollosi G.J."/>
            <person name="Szarkandi J.G."/>
            <person name="Papp V."/>
            <person name="Albert L."/>
            <person name="Andreopoulos W."/>
            <person name="Angelini C."/>
            <person name="Antonin V."/>
            <person name="Barry K.W."/>
            <person name="Bougher N.L."/>
            <person name="Buchanan P."/>
            <person name="Buyck B."/>
            <person name="Bense V."/>
            <person name="Catcheside P."/>
            <person name="Chovatia M."/>
            <person name="Cooper J."/>
            <person name="Damon W."/>
            <person name="Desjardin D."/>
            <person name="Finy P."/>
            <person name="Geml J."/>
            <person name="Haridas S."/>
            <person name="Hughes K."/>
            <person name="Justo A."/>
            <person name="Karasinski D."/>
            <person name="Kautmanova I."/>
            <person name="Kiss B."/>
            <person name="Kocsube S."/>
            <person name="Kotiranta H."/>
            <person name="LaButti K.M."/>
            <person name="Lechner B.E."/>
            <person name="Liimatainen K."/>
            <person name="Lipzen A."/>
            <person name="Lukacs Z."/>
            <person name="Mihaltcheva S."/>
            <person name="Morgado L.N."/>
            <person name="Niskanen T."/>
            <person name="Noordeloos M.E."/>
            <person name="Ohm R.A."/>
            <person name="Ortiz-Santana B."/>
            <person name="Ovrebo C."/>
            <person name="Racz N."/>
            <person name="Riley R."/>
            <person name="Savchenko A."/>
            <person name="Shiryaev A."/>
            <person name="Soop K."/>
            <person name="Spirin V."/>
            <person name="Szebenyi C."/>
            <person name="Tomsovsky M."/>
            <person name="Tulloss R.E."/>
            <person name="Uehling J."/>
            <person name="Grigoriev I.V."/>
            <person name="Vagvolgyi C."/>
            <person name="Papp T."/>
            <person name="Martin F.M."/>
            <person name="Miettinen O."/>
            <person name="Hibbett D.S."/>
            <person name="Nagy L.G."/>
        </authorList>
    </citation>
    <scope>NUCLEOTIDE SEQUENCE [LARGE SCALE GENOMIC DNA]</scope>
    <source>
        <strain evidence="1 2">CBS 121175</strain>
    </source>
</reference>
<evidence type="ECO:0008006" key="3">
    <source>
        <dbReference type="Google" id="ProtNLM"/>
    </source>
</evidence>
<sequence length="419" mass="47533">MSELALELVEHIASFLEGDVRSLRKASLVSSRFGEPFQKLLFSELRLEVESPEYGYLWRSYPGKKLLTLLQSPRIGSYVKSITISDGPSYGWGHDHTWIADDADLPKALRLLPLDRFTKLTINGVWFGLLPPATKNAIAALCSSPSLVSLFINDAPIDFINFCGPSVVNFVCRNTDTSLDLLEKRTTECGWRLQTMALYRHWELCEIIGFLMLEPNQVGLVGLKKLHVDISTREWDDYGAVQTLLRHCARTLEVFSFFTYKDDYGSETWNCIDLSGLPNLRQLSFCGTYSFRSTNRGCHPLPKFVKQLAEAASSTLLEHVRIYMDGFDSVGGVREEDQDQDELDGEGFDAKALHPEPWQRLDALLTGTRFPNMKRVEVLLSDAQMDVYDCQERIEEFLSGLRRRGMLEVTPTSDGYNPF</sequence>
<organism evidence="1 2">
    <name type="scientific">Coprinopsis marcescibilis</name>
    <name type="common">Agaric fungus</name>
    <name type="synonym">Psathyrella marcescibilis</name>
    <dbReference type="NCBI Taxonomy" id="230819"/>
    <lineage>
        <taxon>Eukaryota</taxon>
        <taxon>Fungi</taxon>
        <taxon>Dikarya</taxon>
        <taxon>Basidiomycota</taxon>
        <taxon>Agaricomycotina</taxon>
        <taxon>Agaricomycetes</taxon>
        <taxon>Agaricomycetidae</taxon>
        <taxon>Agaricales</taxon>
        <taxon>Agaricineae</taxon>
        <taxon>Psathyrellaceae</taxon>
        <taxon>Coprinopsis</taxon>
    </lineage>
</organism>
<evidence type="ECO:0000313" key="2">
    <source>
        <dbReference type="Proteomes" id="UP000307440"/>
    </source>
</evidence>
<proteinExistence type="predicted"/>
<dbReference type="AlphaFoldDB" id="A0A5C3KJS7"/>